<comment type="catalytic activity">
    <reaction evidence="3">
        <text>2-C-methyl-D-erythritol 4-phosphate + CTP + H(+) = 4-CDP-2-C-methyl-D-erythritol + diphosphate</text>
        <dbReference type="Rhea" id="RHEA:13429"/>
        <dbReference type="ChEBI" id="CHEBI:15378"/>
        <dbReference type="ChEBI" id="CHEBI:33019"/>
        <dbReference type="ChEBI" id="CHEBI:37563"/>
        <dbReference type="ChEBI" id="CHEBI:57823"/>
        <dbReference type="ChEBI" id="CHEBI:58262"/>
        <dbReference type="EC" id="2.7.7.60"/>
    </reaction>
</comment>
<dbReference type="Pfam" id="PF01128">
    <property type="entry name" value="IspD"/>
    <property type="match status" value="1"/>
</dbReference>
<dbReference type="GO" id="GO:0019288">
    <property type="term" value="P:isopentenyl diphosphate biosynthetic process, methylerythritol 4-phosphate pathway"/>
    <property type="evidence" value="ECO:0007669"/>
    <property type="project" value="UniProtKB-UniRule"/>
</dbReference>
<dbReference type="SUPFAM" id="SSF53448">
    <property type="entry name" value="Nucleotide-diphospho-sugar transferases"/>
    <property type="match status" value="1"/>
</dbReference>
<evidence type="ECO:0000256" key="2">
    <source>
        <dbReference type="ARBA" id="ARBA00022695"/>
    </source>
</evidence>
<sequence length="219" mass="23832">MSKSVVIVAGGSGTRMRQSLPKQFIELKEKPIMVHTIEAFFGYDPAIEVVVVLPVAHRAKWEDIQKQFFAGKNVQVALGGSSRYQSVAAGLRLVSGDVVAIHDAVRPLVPREVIAESFQAAATHGSGVAMVALKDSIRKKHGSLTESRNRAEYLLVQTPQTFQVDLIRKAFALGEQPVFTDDASVYEAAGMEVVPVEGSYRNLKITTPEDLLVAQALMD</sequence>
<dbReference type="PANTHER" id="PTHR32125:SF4">
    <property type="entry name" value="2-C-METHYL-D-ERYTHRITOL 4-PHOSPHATE CYTIDYLYLTRANSFERASE, CHLOROPLASTIC"/>
    <property type="match status" value="1"/>
</dbReference>
<feature type="site" description="Positions MEP for the nucleophilic attack" evidence="3">
    <location>
        <position position="150"/>
    </location>
</feature>
<evidence type="ECO:0000256" key="3">
    <source>
        <dbReference type="HAMAP-Rule" id="MF_00108"/>
    </source>
</evidence>
<dbReference type="Proteomes" id="UP000256779">
    <property type="component" value="Unassembled WGS sequence"/>
</dbReference>
<reference evidence="4 5" key="1">
    <citation type="submission" date="2018-07" db="EMBL/GenBank/DDBJ databases">
        <title>Genomic Encyclopedia of Type Strains, Phase IV (KMG-IV): sequencing the most valuable type-strain genomes for metagenomic binning, comparative biology and taxonomic classification.</title>
        <authorList>
            <person name="Goeker M."/>
        </authorList>
    </citation>
    <scope>NUCLEOTIDE SEQUENCE [LARGE SCALE GENOMIC DNA]</scope>
    <source>
        <strain evidence="4 5">DSM 4134</strain>
    </source>
</reference>
<comment type="similarity">
    <text evidence="3">Belongs to the IspD/TarI cytidylyltransferase family. IspD subfamily.</text>
</comment>
<dbReference type="HAMAP" id="MF_00108">
    <property type="entry name" value="IspD"/>
    <property type="match status" value="1"/>
</dbReference>
<comment type="caution">
    <text evidence="4">The sequence shown here is derived from an EMBL/GenBank/DDBJ whole genome shotgun (WGS) entry which is preliminary data.</text>
</comment>
<dbReference type="CDD" id="cd02516">
    <property type="entry name" value="CDP-ME_synthetase"/>
    <property type="match status" value="1"/>
</dbReference>
<dbReference type="EMBL" id="QREG01000028">
    <property type="protein sequence ID" value="RED92800.1"/>
    <property type="molecule type" value="Genomic_DNA"/>
</dbReference>
<dbReference type="RefSeq" id="WP_115870093.1">
    <property type="nucleotide sequence ID" value="NZ_QREG01000028.1"/>
</dbReference>
<feature type="site" description="Transition state stabilizer" evidence="3">
    <location>
        <position position="15"/>
    </location>
</feature>
<dbReference type="InterPro" id="IPR034683">
    <property type="entry name" value="IspD/TarI"/>
</dbReference>
<dbReference type="EC" id="2.7.7.60" evidence="3"/>
<dbReference type="AlphaFoldDB" id="A0A3D9KWN1"/>
<dbReference type="NCBIfam" id="TIGR00453">
    <property type="entry name" value="ispD"/>
    <property type="match status" value="1"/>
</dbReference>
<keyword evidence="2 3" id="KW-0548">Nucleotidyltransferase</keyword>
<gene>
    <name evidence="3" type="primary">ispD</name>
    <name evidence="4" type="ORF">C7460_12817</name>
</gene>
<dbReference type="InterPro" id="IPR050088">
    <property type="entry name" value="IspD/TarI_cytidylyltransf_bact"/>
</dbReference>
<dbReference type="InterPro" id="IPR029044">
    <property type="entry name" value="Nucleotide-diphossugar_trans"/>
</dbReference>
<evidence type="ECO:0000313" key="5">
    <source>
        <dbReference type="Proteomes" id="UP000256779"/>
    </source>
</evidence>
<dbReference type="PANTHER" id="PTHR32125">
    <property type="entry name" value="2-C-METHYL-D-ERYTHRITOL 4-PHOSPHATE CYTIDYLYLTRANSFERASE, CHLOROPLASTIC"/>
    <property type="match status" value="1"/>
</dbReference>
<dbReference type="Gene3D" id="3.90.550.10">
    <property type="entry name" value="Spore Coat Polysaccharide Biosynthesis Protein SpsA, Chain A"/>
    <property type="match status" value="1"/>
</dbReference>
<evidence type="ECO:0000313" key="4">
    <source>
        <dbReference type="EMBL" id="RED92800.1"/>
    </source>
</evidence>
<comment type="function">
    <text evidence="3">Catalyzes the formation of 4-diphosphocytidyl-2-C-methyl-D-erythritol from CTP and 2-C-methyl-D-erythritol 4-phosphate (MEP).</text>
</comment>
<proteinExistence type="inferred from homology"/>
<keyword evidence="3" id="KW-0414">Isoprene biosynthesis</keyword>
<dbReference type="OrthoDB" id="9806837at2"/>
<organism evidence="4 5">
    <name type="scientific">Marinoscillum furvescens DSM 4134</name>
    <dbReference type="NCBI Taxonomy" id="1122208"/>
    <lineage>
        <taxon>Bacteria</taxon>
        <taxon>Pseudomonadati</taxon>
        <taxon>Bacteroidota</taxon>
        <taxon>Cytophagia</taxon>
        <taxon>Cytophagales</taxon>
        <taxon>Reichenbachiellaceae</taxon>
        <taxon>Marinoscillum</taxon>
    </lineage>
</organism>
<keyword evidence="1 3" id="KW-0808">Transferase</keyword>
<dbReference type="InterPro" id="IPR001228">
    <property type="entry name" value="IspD"/>
</dbReference>
<name>A0A3D9KWN1_MARFU</name>
<accession>A0A3D9KWN1</accession>
<keyword evidence="5" id="KW-1185">Reference proteome</keyword>
<feature type="site" description="Transition state stabilizer" evidence="3">
    <location>
        <position position="22"/>
    </location>
</feature>
<evidence type="ECO:0000256" key="1">
    <source>
        <dbReference type="ARBA" id="ARBA00022679"/>
    </source>
</evidence>
<feature type="site" description="Positions MEP for the nucleophilic attack" evidence="3">
    <location>
        <position position="204"/>
    </location>
</feature>
<dbReference type="GO" id="GO:0050518">
    <property type="term" value="F:2-C-methyl-D-erythritol 4-phosphate cytidylyltransferase activity"/>
    <property type="evidence" value="ECO:0007669"/>
    <property type="project" value="UniProtKB-UniRule"/>
</dbReference>
<dbReference type="FunFam" id="3.90.550.10:FF:000003">
    <property type="entry name" value="2-C-methyl-D-erythritol 4-phosphate cytidylyltransferase"/>
    <property type="match status" value="1"/>
</dbReference>
<protein>
    <recommendedName>
        <fullName evidence="3">2-C-methyl-D-erythritol 4-phosphate cytidylyltransferase</fullName>
        <ecNumber evidence="3">2.7.7.60</ecNumber>
    </recommendedName>
    <alternativeName>
        <fullName evidence="3">4-diphosphocytidyl-2C-methyl-D-erythritol synthase</fullName>
    </alternativeName>
    <alternativeName>
        <fullName evidence="3">MEP cytidylyltransferase</fullName>
        <shortName evidence="3">MCT</shortName>
    </alternativeName>
</protein>
<dbReference type="UniPathway" id="UPA00056">
    <property type="reaction ID" value="UER00093"/>
</dbReference>
<comment type="pathway">
    <text evidence="3">Isoprenoid biosynthesis; isopentenyl diphosphate biosynthesis via DXP pathway; isopentenyl diphosphate from 1-deoxy-D-xylulose 5-phosphate: step 2/6.</text>
</comment>